<keyword evidence="4" id="KW-0156">Chromatin regulator</keyword>
<feature type="compositionally biased region" description="Polar residues" evidence="10">
    <location>
        <begin position="181"/>
        <end position="203"/>
    </location>
</feature>
<dbReference type="GO" id="GO:0005634">
    <property type="term" value="C:nucleus"/>
    <property type="evidence" value="ECO:0007669"/>
    <property type="project" value="UniProtKB-SubCell"/>
</dbReference>
<organism evidence="12 13">
    <name type="scientific">Trichoplax adhaerens</name>
    <name type="common">Trichoplax reptans</name>
    <dbReference type="NCBI Taxonomy" id="10228"/>
    <lineage>
        <taxon>Eukaryota</taxon>
        <taxon>Metazoa</taxon>
        <taxon>Placozoa</taxon>
        <taxon>Uniplacotomia</taxon>
        <taxon>Trichoplacea</taxon>
        <taxon>Trichoplacidae</taxon>
        <taxon>Trichoplax</taxon>
    </lineage>
</organism>
<evidence type="ECO:0000256" key="7">
    <source>
        <dbReference type="ARBA" id="ARBA00023163"/>
    </source>
</evidence>
<evidence type="ECO:0000256" key="9">
    <source>
        <dbReference type="RuleBase" id="RU368022"/>
    </source>
</evidence>
<evidence type="ECO:0000313" key="12">
    <source>
        <dbReference type="EMBL" id="EDV20008.1"/>
    </source>
</evidence>
<keyword evidence="6" id="KW-0175">Coiled coil</keyword>
<reference evidence="12 13" key="1">
    <citation type="journal article" date="2008" name="Nature">
        <title>The Trichoplax genome and the nature of placozoans.</title>
        <authorList>
            <person name="Srivastava M."/>
            <person name="Begovic E."/>
            <person name="Chapman J."/>
            <person name="Putnam N.H."/>
            <person name="Hellsten U."/>
            <person name="Kawashima T."/>
            <person name="Kuo A."/>
            <person name="Mitros T."/>
            <person name="Salamov A."/>
            <person name="Carpenter M.L."/>
            <person name="Signorovitch A.Y."/>
            <person name="Moreno M.A."/>
            <person name="Kamm K."/>
            <person name="Grimwood J."/>
            <person name="Schmutz J."/>
            <person name="Shapiro H."/>
            <person name="Grigoriev I.V."/>
            <person name="Buss L.W."/>
            <person name="Schierwater B."/>
            <person name="Dellaporta S.L."/>
            <person name="Rokhsar D.S."/>
        </authorList>
    </citation>
    <scope>NUCLEOTIDE SEQUENCE [LARGE SCALE GENOMIC DNA]</scope>
    <source>
        <strain evidence="12 13">Grell-BS-1999</strain>
    </source>
</reference>
<keyword evidence="7 9" id="KW-0804">Transcription</keyword>
<dbReference type="AlphaFoldDB" id="B3SAX9"/>
<dbReference type="CTD" id="6759907"/>
<sequence>MSYDDGVSQAEYCQLIQKLKEIQANKEELTRNLQDIEYQIYCRERKLFQTSRKFGNVATGLKVQAIFNDSSQHESDKSSMCSTDCCKYGRQRAERSHSSLDAGDDCMNLSRNSPGQEGAMKDEFIFSLSSMTSPIYQDYYAHQDDDSHDMDNSSCSDQHHRTNSGSQLSPPFHAQKKRWQGRTSYDQVQDLSETMSSHSSSVPFNDGPDTLQRNNRHGNDHRTSQESPQA</sequence>
<evidence type="ECO:0000256" key="4">
    <source>
        <dbReference type="ARBA" id="ARBA00022853"/>
    </source>
</evidence>
<gene>
    <name evidence="12" type="ORF">TRIADDRAFT_61419</name>
    <name evidence="11" type="ORF">TRIADDRAFT_62711</name>
</gene>
<dbReference type="RefSeq" id="XP_002117392.1">
    <property type="nucleotide sequence ID" value="XM_002117356.1"/>
</dbReference>
<dbReference type="GeneID" id="6759907"/>
<comment type="similarity">
    <text evidence="2 9">Belongs to the EAF6 family.</text>
</comment>
<evidence type="ECO:0000256" key="1">
    <source>
        <dbReference type="ARBA" id="ARBA00004123"/>
    </source>
</evidence>
<dbReference type="EMBL" id="DS985552">
    <property type="protein sequence ID" value="EDV18821.1"/>
    <property type="molecule type" value="Genomic_DNA"/>
</dbReference>
<evidence type="ECO:0000256" key="6">
    <source>
        <dbReference type="ARBA" id="ARBA00023054"/>
    </source>
</evidence>
<accession>B3SAX9</accession>
<dbReference type="EMBL" id="DS985263">
    <property type="protein sequence ID" value="EDV20008.1"/>
    <property type="molecule type" value="Genomic_DNA"/>
</dbReference>
<comment type="subcellular location">
    <subcellularLocation>
        <location evidence="1">Nucleus</location>
    </subcellularLocation>
</comment>
<dbReference type="PANTHER" id="PTHR13476">
    <property type="entry name" value="CHROMATIN MODIFICATION-RELATED PROTEIN MEAF6"/>
    <property type="match status" value="1"/>
</dbReference>
<dbReference type="CTD" id="6758605"/>
<evidence type="ECO:0000313" key="11">
    <source>
        <dbReference type="EMBL" id="EDV18821.1"/>
    </source>
</evidence>
<dbReference type="Proteomes" id="UP000009022">
    <property type="component" value="Unassembled WGS sequence"/>
</dbReference>
<protein>
    <recommendedName>
        <fullName evidence="3">Chromatin modification-related protein MEAF6</fullName>
    </recommendedName>
</protein>
<proteinExistence type="inferred from homology"/>
<feature type="region of interest" description="Disordered" evidence="10">
    <location>
        <begin position="142"/>
        <end position="230"/>
    </location>
</feature>
<dbReference type="HOGENOM" id="CLU_1206161_0_0_1"/>
<dbReference type="GO" id="GO:0006325">
    <property type="term" value="P:chromatin organization"/>
    <property type="evidence" value="ECO:0007669"/>
    <property type="project" value="UniProtKB-KW"/>
</dbReference>
<keyword evidence="8" id="KW-0539">Nucleus</keyword>
<dbReference type="KEGG" id="tad:TRIADDRAFT_62711"/>
<evidence type="ECO:0000256" key="3">
    <source>
        <dbReference type="ARBA" id="ARBA00019141"/>
    </source>
</evidence>
<dbReference type="InterPro" id="IPR015418">
    <property type="entry name" value="Eaf6"/>
</dbReference>
<dbReference type="InParanoid" id="B3SAX9"/>
<keyword evidence="5 9" id="KW-0805">Transcription regulation</keyword>
<feature type="compositionally biased region" description="Basic and acidic residues" evidence="10">
    <location>
        <begin position="142"/>
        <end position="151"/>
    </location>
</feature>
<dbReference type="KEGG" id="tad:TRIADDRAFT_61419"/>
<dbReference type="RefSeq" id="XP_002118693.1">
    <property type="nucleotide sequence ID" value="XM_002118657.1"/>
</dbReference>
<name>B3SAX9_TRIAD</name>
<dbReference type="GO" id="GO:0035267">
    <property type="term" value="C:NuA4 histone acetyltransferase complex"/>
    <property type="evidence" value="ECO:0000318"/>
    <property type="project" value="GO_Central"/>
</dbReference>
<evidence type="ECO:0000256" key="2">
    <source>
        <dbReference type="ARBA" id="ARBA00010916"/>
    </source>
</evidence>
<evidence type="ECO:0000313" key="13">
    <source>
        <dbReference type="Proteomes" id="UP000009022"/>
    </source>
</evidence>
<evidence type="ECO:0000256" key="8">
    <source>
        <dbReference type="ARBA" id="ARBA00023242"/>
    </source>
</evidence>
<keyword evidence="13" id="KW-1185">Reference proteome</keyword>
<evidence type="ECO:0000256" key="5">
    <source>
        <dbReference type="ARBA" id="ARBA00023015"/>
    </source>
</evidence>
<dbReference type="GeneID" id="6758605"/>
<evidence type="ECO:0000256" key="10">
    <source>
        <dbReference type="SAM" id="MobiDB-lite"/>
    </source>
</evidence>
<dbReference type="Pfam" id="PF09340">
    <property type="entry name" value="NuA4"/>
    <property type="match status" value="1"/>
</dbReference>